<dbReference type="SUPFAM" id="SSF63825">
    <property type="entry name" value="YWTD domain"/>
    <property type="match status" value="1"/>
</dbReference>
<dbReference type="AlphaFoldDB" id="A0A0M1N1N0"/>
<dbReference type="PATRIC" id="fig|1705565.3.peg.1361"/>
<dbReference type="Proteomes" id="UP000036932">
    <property type="component" value="Unassembled WGS sequence"/>
</dbReference>
<dbReference type="EMBL" id="LIUT01000008">
    <property type="protein sequence ID" value="KOR76063.1"/>
    <property type="molecule type" value="Genomic_DNA"/>
</dbReference>
<protein>
    <recommendedName>
        <fullName evidence="4">DUF5050 domain-containing protein</fullName>
    </recommendedName>
</protein>
<feature type="signal peptide" evidence="1">
    <location>
        <begin position="1"/>
        <end position="22"/>
    </location>
</feature>
<sequence length="408" mass="47601">MKNHFITWLTLLFLIAATGCTGSEYPKDDNFQERWDYPLNFRIQGHGLLMTDSEKGYYFVDKNLIYYMDKDSKNPVLLDNRPDHRCMNKPDSSNCYAYIQSGGGSYPTFIQYYDSKLYVLESYWDIKSKRSMFDDVWKISRMDPDGKNRKEFKRFDSKPNFVAIHRGYLYFSLTSADKDNVQTTKVMRMQMEGKHKEEVIYEDTGPGANITDIVPYGQQLYIISWSDKGYEILRYDLETKEVTAIADRKDVGGSTALQDINGQNLYLSYFYGIEDDERSRVVYSTNLRGEQIHQLKLNDPLTLPLFFKDNLYSYFLPLFAYAKDLPEGAPYEMAIYKDNKVIHRVNLMDLPNMLLPIPGDEKYMFLRYENPNTGFMILDKSLIESGKAKFEPLLEGEEPELDSTKSIK</sequence>
<evidence type="ECO:0000313" key="3">
    <source>
        <dbReference type="Proteomes" id="UP000036932"/>
    </source>
</evidence>
<keyword evidence="1" id="KW-0732">Signal</keyword>
<proteinExistence type="predicted"/>
<organism evidence="2 3">
    <name type="scientific">Paenibacillus solani</name>
    <dbReference type="NCBI Taxonomy" id="1705565"/>
    <lineage>
        <taxon>Bacteria</taxon>
        <taxon>Bacillati</taxon>
        <taxon>Bacillota</taxon>
        <taxon>Bacilli</taxon>
        <taxon>Bacillales</taxon>
        <taxon>Paenibacillaceae</taxon>
        <taxon>Paenibacillus</taxon>
    </lineage>
</organism>
<evidence type="ECO:0008006" key="4">
    <source>
        <dbReference type="Google" id="ProtNLM"/>
    </source>
</evidence>
<keyword evidence="3" id="KW-1185">Reference proteome</keyword>
<dbReference type="PROSITE" id="PS51257">
    <property type="entry name" value="PROKAR_LIPOPROTEIN"/>
    <property type="match status" value="1"/>
</dbReference>
<accession>A0A0M1N1N0</accession>
<evidence type="ECO:0000313" key="2">
    <source>
        <dbReference type="EMBL" id="KOR76063.1"/>
    </source>
</evidence>
<name>A0A0M1N1N0_9BACL</name>
<evidence type="ECO:0000256" key="1">
    <source>
        <dbReference type="SAM" id="SignalP"/>
    </source>
</evidence>
<gene>
    <name evidence="2" type="ORF">AM231_25810</name>
</gene>
<comment type="caution">
    <text evidence="2">The sequence shown here is derived from an EMBL/GenBank/DDBJ whole genome shotgun (WGS) entry which is preliminary data.</text>
</comment>
<feature type="chain" id="PRO_5038444931" description="DUF5050 domain-containing protein" evidence="1">
    <location>
        <begin position="23"/>
        <end position="408"/>
    </location>
</feature>
<reference evidence="3" key="1">
    <citation type="submission" date="2015-08" db="EMBL/GenBank/DDBJ databases">
        <title>Genome sequencing project for genomic taxonomy and phylogenomics of Bacillus-like bacteria.</title>
        <authorList>
            <person name="Liu B."/>
            <person name="Wang J."/>
            <person name="Zhu Y."/>
            <person name="Liu G."/>
            <person name="Chen Q."/>
            <person name="Chen Z."/>
            <person name="Lan J."/>
            <person name="Che J."/>
            <person name="Ge C."/>
            <person name="Shi H."/>
            <person name="Pan Z."/>
            <person name="Liu X."/>
        </authorList>
    </citation>
    <scope>NUCLEOTIDE SEQUENCE [LARGE SCALE GENOMIC DNA]</scope>
    <source>
        <strain evidence="3">FJAT-22460</strain>
    </source>
</reference>